<protein>
    <recommendedName>
        <fullName evidence="4">Peptidase</fullName>
    </recommendedName>
</protein>
<evidence type="ECO:0000256" key="1">
    <source>
        <dbReference type="SAM" id="Phobius"/>
    </source>
</evidence>
<feature type="transmembrane region" description="Helical" evidence="1">
    <location>
        <begin position="41"/>
        <end position="61"/>
    </location>
</feature>
<sequence>MLLALQISLVLAFLFVTLPTYWVLSRLALRTSAPTVWIRRLLITLVPFAGGAYLLFMFASVDDLARGLVATLLSGFVPRSVRSMAADVAAQVTLFFFTGGVILAAYAVVVPAIRDAREIEVSTWTAVRRMGRYIAVLAVLLTIFFVPFVRVVTGEDLGLAPLTLILILLVLPFVSPVLPRLFRSVRDPGKNDHDRFDSLCERAGLQIDDIWILTDADETVEIYIRGLPGRRYLYISEFALKKFDDETLGALLAANAGSIKYHYRAIKTYPLFTFLIAGVATLAWGSPLGYTVLIALALLLPLPILWAARRAVHRADDYAAAQVGYETVADALEEMATEQNLDMPSKGMTTIVKSRPPLQERINRLRDGNRLR</sequence>
<keyword evidence="1" id="KW-0472">Membrane</keyword>
<feature type="transmembrane region" description="Helical" evidence="1">
    <location>
        <begin position="6"/>
        <end position="29"/>
    </location>
</feature>
<feature type="transmembrane region" description="Helical" evidence="1">
    <location>
        <begin position="88"/>
        <end position="113"/>
    </location>
</feature>
<comment type="caution">
    <text evidence="2">The sequence shown here is derived from an EMBL/GenBank/DDBJ whole genome shotgun (WGS) entry which is preliminary data.</text>
</comment>
<feature type="transmembrane region" description="Helical" evidence="1">
    <location>
        <begin position="290"/>
        <end position="308"/>
    </location>
</feature>
<evidence type="ECO:0000313" key="3">
    <source>
        <dbReference type="Proteomes" id="UP001154061"/>
    </source>
</evidence>
<keyword evidence="1" id="KW-0812">Transmembrane</keyword>
<accession>A0A9Q4Q2F4</accession>
<proteinExistence type="predicted"/>
<evidence type="ECO:0008006" key="4">
    <source>
        <dbReference type="Google" id="ProtNLM"/>
    </source>
</evidence>
<name>A0A9Q4Q2F4_9EURY</name>
<dbReference type="AlphaFoldDB" id="A0A9Q4Q2F4"/>
<dbReference type="EMBL" id="JAMQOT010000013">
    <property type="protein sequence ID" value="MDF9748259.1"/>
    <property type="molecule type" value="Genomic_DNA"/>
</dbReference>
<keyword evidence="3" id="KW-1185">Reference proteome</keyword>
<evidence type="ECO:0000313" key="2">
    <source>
        <dbReference type="EMBL" id="MDF9748259.1"/>
    </source>
</evidence>
<feature type="transmembrane region" description="Helical" evidence="1">
    <location>
        <begin position="133"/>
        <end position="153"/>
    </location>
</feature>
<feature type="transmembrane region" description="Helical" evidence="1">
    <location>
        <begin position="268"/>
        <end position="284"/>
    </location>
</feature>
<keyword evidence="1" id="KW-1133">Transmembrane helix</keyword>
<dbReference type="RefSeq" id="WP_277524823.1">
    <property type="nucleotide sequence ID" value="NZ_JAMQOT010000013.1"/>
</dbReference>
<organism evidence="2 3">
    <name type="scientific">Natrinema salsiterrestre</name>
    <dbReference type="NCBI Taxonomy" id="2950540"/>
    <lineage>
        <taxon>Archaea</taxon>
        <taxon>Methanobacteriati</taxon>
        <taxon>Methanobacteriota</taxon>
        <taxon>Stenosarchaea group</taxon>
        <taxon>Halobacteria</taxon>
        <taxon>Halobacteriales</taxon>
        <taxon>Natrialbaceae</taxon>
        <taxon>Natrinema</taxon>
    </lineage>
</organism>
<feature type="transmembrane region" description="Helical" evidence="1">
    <location>
        <begin position="159"/>
        <end position="178"/>
    </location>
</feature>
<dbReference type="Proteomes" id="UP001154061">
    <property type="component" value="Unassembled WGS sequence"/>
</dbReference>
<gene>
    <name evidence="2" type="ORF">NDI89_22100</name>
</gene>
<reference evidence="2" key="1">
    <citation type="submission" date="2022-06" db="EMBL/GenBank/DDBJ databases">
        <title>Natrinema sp. a new haloarchaeum isolate from saline soil.</title>
        <authorList>
            <person name="Strakova D."/>
            <person name="Galisteo C."/>
            <person name="Sanchez-Porro C."/>
            <person name="Ventosa A."/>
        </authorList>
    </citation>
    <scope>NUCLEOTIDE SEQUENCE</scope>
    <source>
        <strain evidence="2">S1CR25-10</strain>
    </source>
</reference>